<evidence type="ECO:0000259" key="1">
    <source>
        <dbReference type="Pfam" id="PF04865"/>
    </source>
</evidence>
<reference evidence="2 3" key="1">
    <citation type="submission" date="2016-07" db="EMBL/GenBank/DDBJ databases">
        <title>Draft Genome Sequence of Oceanisphaera psychrotolerans, isolated from coastal sediment samples.</title>
        <authorList>
            <person name="Zhuo S."/>
            <person name="Ruan Z."/>
        </authorList>
    </citation>
    <scope>NUCLEOTIDE SEQUENCE [LARGE SCALE GENOMIC DNA]</scope>
    <source>
        <strain evidence="2 3">LAM-WHM-ZC</strain>
    </source>
</reference>
<dbReference type="PANTHER" id="PTHR37829">
    <property type="entry name" value="PHAGE-LIKE ELEMENT PBSX PROTEIN XKDT"/>
    <property type="match status" value="1"/>
</dbReference>
<proteinExistence type="predicted"/>
<dbReference type="PANTHER" id="PTHR37829:SF3">
    <property type="entry name" value="PROTEIN JAYE-RELATED"/>
    <property type="match status" value="1"/>
</dbReference>
<gene>
    <name evidence="2" type="ORF">BFR47_02015</name>
</gene>
<dbReference type="InterPro" id="IPR052399">
    <property type="entry name" value="Phage_Baseplate_Assmbl_Protein"/>
</dbReference>
<sequence length="394" mass="43172">MSPRPQVDFTRLMAAEGIPTTIEAVEQELAREVTTAGSVITNDSRMSPFWRLQRAIVVKPAMWLLNSLLIGHVLPNLFAATARGYYQDLKAWDVGLERKGAKATRGLVEFFKQDPATAVTIEAGTRVTTERINGRSYTLAVTDTVTIPAGLATGLVVCEATEAGSAWNLPAGYFCILPTSVNGIERVANPVDWITEPGDDEEDDDALGLRIQNQYSVVGRYHIDAVYRSMLAAVAGIRSDNIYFEHDAPRGPGTANAYILMEVGSTPQALIDKLNKHVSHDGNHGHGDDLQCFALPDTLHAITLNIWPRAFLGDQAKTLLQTEAEAMVRAAFRETADYPTITRTTPFGRFSFSRLGAELHALLPDIQSLSFDQPDIDSERAIPRLSSLTVNIHE</sequence>
<evidence type="ECO:0000313" key="3">
    <source>
        <dbReference type="Proteomes" id="UP000243073"/>
    </source>
</evidence>
<evidence type="ECO:0000313" key="2">
    <source>
        <dbReference type="EMBL" id="OIN09074.1"/>
    </source>
</evidence>
<dbReference type="RefSeq" id="WP_071472742.1">
    <property type="nucleotide sequence ID" value="NZ_MDKE01000022.1"/>
</dbReference>
<keyword evidence="3" id="KW-1185">Reference proteome</keyword>
<name>A0A1J4QF71_9GAMM</name>
<dbReference type="InterPro" id="IPR006949">
    <property type="entry name" value="Barrel_Baseplate_J-like"/>
</dbReference>
<dbReference type="Pfam" id="PF04865">
    <property type="entry name" value="Baseplate_J"/>
    <property type="match status" value="1"/>
</dbReference>
<organism evidence="2 3">
    <name type="scientific">Oceanisphaera psychrotolerans</name>
    <dbReference type="NCBI Taxonomy" id="1414654"/>
    <lineage>
        <taxon>Bacteria</taxon>
        <taxon>Pseudomonadati</taxon>
        <taxon>Pseudomonadota</taxon>
        <taxon>Gammaproteobacteria</taxon>
        <taxon>Aeromonadales</taxon>
        <taxon>Aeromonadaceae</taxon>
        <taxon>Oceanisphaera</taxon>
    </lineage>
</organism>
<dbReference type="OrthoDB" id="6103450at2"/>
<dbReference type="STRING" id="1414654.BFR47_02015"/>
<feature type="domain" description="Baseplate protein J-like barrel" evidence="1">
    <location>
        <begin position="113"/>
        <end position="195"/>
    </location>
</feature>
<dbReference type="AlphaFoldDB" id="A0A1J4QF71"/>
<dbReference type="Proteomes" id="UP000243073">
    <property type="component" value="Unassembled WGS sequence"/>
</dbReference>
<comment type="caution">
    <text evidence="2">The sequence shown here is derived from an EMBL/GenBank/DDBJ whole genome shotgun (WGS) entry which is preliminary data.</text>
</comment>
<dbReference type="EMBL" id="MDKE01000022">
    <property type="protein sequence ID" value="OIN09074.1"/>
    <property type="molecule type" value="Genomic_DNA"/>
</dbReference>
<accession>A0A1J4QF71</accession>
<protein>
    <recommendedName>
        <fullName evidence="1">Baseplate protein J-like barrel domain-containing protein</fullName>
    </recommendedName>
</protein>